<comment type="similarity">
    <text evidence="8 9">Belongs to the TonB-dependent receptor family.</text>
</comment>
<dbReference type="SUPFAM" id="SSF49464">
    <property type="entry name" value="Carboxypeptidase regulatory domain-like"/>
    <property type="match status" value="1"/>
</dbReference>
<sequence length="932" mass="104976">MRVYTIDRRLSCIFIYCFLLLNFATVFAQNNASRKLDVDFNQATIKTIVNELEFKSGFQFYYDAASLDSMRFTAKIAQRTLSDVLKRIFENTAVNFVIYKNEVFLIKDKLISLEMGEGYYPNNAKASDSEPNSRKPIRIATIEEVDKILEAVTPNKIYEIGIKTNEIKKGIATIAGYIRDLNTGAPIFGATIHTADLKYSARTNEAGLYSLSLPNGAHTLMIKAGANRDSKRQIMLYADGRLNINLKEQYIALKEVKIVSDKTSNTKSLEMGVNRLDIKTIKKVPAVFGEPDILRVVLTLPGVQSVGEATTGFNVRGGSADQNLILLNDATIYNPTHFFGFFSAFNPELVKEVQLYKSSIPERFGGRLASVLEVVNRDGDKNKITGSAGIGLITSRLNIEGPIDSGKTSFIFGGRGTYTNWLLKLLPDAYKNSSADFYDFNLGLSHKINDKNELSFSGYYSKDNFKLNSDTGYNYSNRNFSLKWKNAINQKLNSALTVATDFYEYNIRSDVNPVNAYKLNFNINQSSVKYDFTYGVAEKHTLNFGLSSIYYQLQPGNFNPVGNGSLVTPNLVPAEQALESALFVGDQFNLNANFSITAGLRYSLYNYLGPQSVNNYAPGLPITEANLVNVTTYGKNKLIKTYQGPEFRVSARYNFKPDLSIKAAYNTLRQYIHLLSNTTAIAPTDVWKLSDPNIKPQLGNQISLGVYKNFESQMYETSVEVYYKTLKDYLDYKSGANLVLNHHIETDVVNTRGKAYGLEFFVKKNIGKLNGWMSYAYSRTLLKMDDLTNGVSINGGNFYPANYDKPHAFNFIGNYRLKHRYNLSLTLTYSTGRPITLPVGKYYYAGSERVYYSDRNAYRIPDYFRSDISFNIEGNHKVNQLAHNSFTIGFYNLTGRKNAYSTYFTQEGGVINGYKLSIFASTIPFINYNIKF</sequence>
<evidence type="ECO:0000256" key="4">
    <source>
        <dbReference type="ARBA" id="ARBA00022692"/>
    </source>
</evidence>
<dbReference type="RefSeq" id="WP_218155049.1">
    <property type="nucleotide sequence ID" value="NZ_FOPP01000006.1"/>
</dbReference>
<proteinExistence type="inferred from homology"/>
<dbReference type="Pfam" id="PF13715">
    <property type="entry name" value="CarbopepD_reg_2"/>
    <property type="match status" value="1"/>
</dbReference>
<evidence type="ECO:0000256" key="9">
    <source>
        <dbReference type="RuleBase" id="RU003357"/>
    </source>
</evidence>
<evidence type="ECO:0000256" key="1">
    <source>
        <dbReference type="ARBA" id="ARBA00004571"/>
    </source>
</evidence>
<evidence type="ECO:0000259" key="11">
    <source>
        <dbReference type="Pfam" id="PF00593"/>
    </source>
</evidence>
<protein>
    <submittedName>
        <fullName evidence="13">TonB-dependent Receptor Plug Domain</fullName>
    </submittedName>
</protein>
<feature type="signal peptide" evidence="10">
    <location>
        <begin position="1"/>
        <end position="28"/>
    </location>
</feature>
<keyword evidence="7 8" id="KW-0998">Cell outer membrane</keyword>
<evidence type="ECO:0000256" key="10">
    <source>
        <dbReference type="SAM" id="SignalP"/>
    </source>
</evidence>
<evidence type="ECO:0000256" key="7">
    <source>
        <dbReference type="ARBA" id="ARBA00023237"/>
    </source>
</evidence>
<dbReference type="InterPro" id="IPR039426">
    <property type="entry name" value="TonB-dep_rcpt-like"/>
</dbReference>
<gene>
    <name evidence="13" type="ORF">SAMN04489864_106182</name>
</gene>
<keyword evidence="10" id="KW-0732">Signal</keyword>
<dbReference type="Gene3D" id="2.40.170.20">
    <property type="entry name" value="TonB-dependent receptor, beta-barrel domain"/>
    <property type="match status" value="1"/>
</dbReference>
<dbReference type="InterPro" id="IPR036942">
    <property type="entry name" value="Beta-barrel_TonB_sf"/>
</dbReference>
<accession>A0A1I2Y376</accession>
<dbReference type="InterPro" id="IPR037066">
    <property type="entry name" value="Plug_dom_sf"/>
</dbReference>
<keyword evidence="14" id="KW-1185">Reference proteome</keyword>
<dbReference type="Pfam" id="PF00593">
    <property type="entry name" value="TonB_dep_Rec_b-barrel"/>
    <property type="match status" value="1"/>
</dbReference>
<dbReference type="Gene3D" id="3.55.50.30">
    <property type="match status" value="1"/>
</dbReference>
<dbReference type="EMBL" id="FOPP01000006">
    <property type="protein sequence ID" value="SFH19807.1"/>
    <property type="molecule type" value="Genomic_DNA"/>
</dbReference>
<feature type="domain" description="TonB-dependent receptor plug" evidence="12">
    <location>
        <begin position="292"/>
        <end position="361"/>
    </location>
</feature>
<evidence type="ECO:0000313" key="13">
    <source>
        <dbReference type="EMBL" id="SFH19807.1"/>
    </source>
</evidence>
<keyword evidence="6 8" id="KW-0472">Membrane</keyword>
<dbReference type="Gene3D" id="2.60.40.1120">
    <property type="entry name" value="Carboxypeptidase-like, regulatory domain"/>
    <property type="match status" value="1"/>
</dbReference>
<keyword evidence="4 8" id="KW-0812">Transmembrane</keyword>
<comment type="subcellular location">
    <subcellularLocation>
        <location evidence="1 8">Cell outer membrane</location>
        <topology evidence="1 8">Multi-pass membrane protein</topology>
    </subcellularLocation>
</comment>
<evidence type="ECO:0000256" key="2">
    <source>
        <dbReference type="ARBA" id="ARBA00022448"/>
    </source>
</evidence>
<feature type="domain" description="TonB-dependent receptor-like beta-barrel" evidence="11">
    <location>
        <begin position="427"/>
        <end position="893"/>
    </location>
</feature>
<evidence type="ECO:0000256" key="3">
    <source>
        <dbReference type="ARBA" id="ARBA00022452"/>
    </source>
</evidence>
<dbReference type="Gene3D" id="2.170.130.10">
    <property type="entry name" value="TonB-dependent receptor, plug domain"/>
    <property type="match status" value="1"/>
</dbReference>
<keyword evidence="3 8" id="KW-1134">Transmembrane beta strand</keyword>
<keyword evidence="13" id="KW-0675">Receptor</keyword>
<dbReference type="InterPro" id="IPR008969">
    <property type="entry name" value="CarboxyPept-like_regulatory"/>
</dbReference>
<keyword evidence="5 9" id="KW-0798">TonB box</keyword>
<keyword evidence="2 8" id="KW-0813">Transport</keyword>
<name>A0A1I2Y376_9SPHI</name>
<dbReference type="InterPro" id="IPR012910">
    <property type="entry name" value="Plug_dom"/>
</dbReference>
<dbReference type="Proteomes" id="UP000199666">
    <property type="component" value="Unassembled WGS sequence"/>
</dbReference>
<dbReference type="InterPro" id="IPR000531">
    <property type="entry name" value="Beta-barrel_TonB"/>
</dbReference>
<evidence type="ECO:0000256" key="8">
    <source>
        <dbReference type="PROSITE-ProRule" id="PRU01360"/>
    </source>
</evidence>
<dbReference type="GO" id="GO:0009279">
    <property type="term" value="C:cell outer membrane"/>
    <property type="evidence" value="ECO:0007669"/>
    <property type="project" value="UniProtKB-SubCell"/>
</dbReference>
<dbReference type="SUPFAM" id="SSF56935">
    <property type="entry name" value="Porins"/>
    <property type="match status" value="1"/>
</dbReference>
<dbReference type="Pfam" id="PF07715">
    <property type="entry name" value="Plug"/>
    <property type="match status" value="1"/>
</dbReference>
<evidence type="ECO:0000313" key="14">
    <source>
        <dbReference type="Proteomes" id="UP000199666"/>
    </source>
</evidence>
<organism evidence="13 14">
    <name type="scientific">Pedobacter insulae</name>
    <dbReference type="NCBI Taxonomy" id="414048"/>
    <lineage>
        <taxon>Bacteria</taxon>
        <taxon>Pseudomonadati</taxon>
        <taxon>Bacteroidota</taxon>
        <taxon>Sphingobacteriia</taxon>
        <taxon>Sphingobacteriales</taxon>
        <taxon>Sphingobacteriaceae</taxon>
        <taxon>Pedobacter</taxon>
    </lineage>
</organism>
<dbReference type="PROSITE" id="PS52016">
    <property type="entry name" value="TONB_DEPENDENT_REC_3"/>
    <property type="match status" value="1"/>
</dbReference>
<dbReference type="AlphaFoldDB" id="A0A1I2Y376"/>
<dbReference type="STRING" id="414048.SAMN04489864_106182"/>
<feature type="chain" id="PRO_5011658633" evidence="10">
    <location>
        <begin position="29"/>
        <end position="932"/>
    </location>
</feature>
<reference evidence="13 14" key="1">
    <citation type="submission" date="2016-10" db="EMBL/GenBank/DDBJ databases">
        <authorList>
            <person name="de Groot N.N."/>
        </authorList>
    </citation>
    <scope>NUCLEOTIDE SEQUENCE [LARGE SCALE GENOMIC DNA]</scope>
    <source>
        <strain evidence="13 14">DSM 18684</strain>
    </source>
</reference>
<evidence type="ECO:0000259" key="12">
    <source>
        <dbReference type="Pfam" id="PF07715"/>
    </source>
</evidence>
<evidence type="ECO:0000256" key="5">
    <source>
        <dbReference type="ARBA" id="ARBA00023077"/>
    </source>
</evidence>
<evidence type="ECO:0000256" key="6">
    <source>
        <dbReference type="ARBA" id="ARBA00023136"/>
    </source>
</evidence>